<dbReference type="EMBL" id="KR029608">
    <property type="protein sequence ID" value="AKH48713.1"/>
    <property type="molecule type" value="Genomic_DNA"/>
</dbReference>
<organism evidence="1">
    <name type="scientific">uncultured marine virus</name>
    <dbReference type="NCBI Taxonomy" id="186617"/>
    <lineage>
        <taxon>Viruses</taxon>
        <taxon>environmental samples</taxon>
    </lineage>
</organism>
<protein>
    <submittedName>
        <fullName evidence="1">Uncharacterized protein</fullName>
    </submittedName>
</protein>
<name>A0A0F7LAW4_9VIRU</name>
<proteinExistence type="predicted"/>
<sequence>MIYILDASAKKLFPTKVSLFKGSNFFLIRPVFLLRELILPATMSIEAHG</sequence>
<evidence type="ECO:0000313" key="1">
    <source>
        <dbReference type="EMBL" id="AKH48713.1"/>
    </source>
</evidence>
<reference evidence="1" key="2">
    <citation type="submission" date="2015-03" db="EMBL/GenBank/DDBJ databases">
        <authorList>
            <person name="Chow C.-E.T."/>
            <person name="Winget D.M."/>
            <person name="White R.A.III."/>
            <person name="Hallam S.J."/>
            <person name="Suttle C.A."/>
        </authorList>
    </citation>
    <scope>NUCLEOTIDE SEQUENCE</scope>
    <source>
        <strain evidence="1">Oxic3_2</strain>
    </source>
</reference>
<reference evidence="1" key="1">
    <citation type="journal article" date="2015" name="Front. Microbiol.">
        <title>Combining genomic sequencing methods to explore viral diversity and reveal potential virus-host interactions.</title>
        <authorList>
            <person name="Chow C.E."/>
            <person name="Winget D.M."/>
            <person name="White R.A.III."/>
            <person name="Hallam S.J."/>
            <person name="Suttle C.A."/>
        </authorList>
    </citation>
    <scope>NUCLEOTIDE SEQUENCE</scope>
    <source>
        <strain evidence="1">Oxic3_2</strain>
    </source>
</reference>
<accession>A0A0F7LAW4</accession>